<evidence type="ECO:0000313" key="3">
    <source>
        <dbReference type="EMBL" id="ONH76349.1"/>
    </source>
</evidence>
<reference evidence="2" key="4">
    <citation type="submission" date="2017-01" db="EMBL/GenBank/DDBJ databases">
        <authorList>
            <person name="Mah S.A."/>
            <person name="Swanson W.J."/>
            <person name="Moy G.W."/>
            <person name="Vacquier V.D."/>
        </authorList>
    </citation>
    <scope>NUCLEOTIDE SEQUENCE [LARGE SCALE GENOMIC DNA]</scope>
    <source>
        <strain evidence="2">129</strain>
    </source>
</reference>
<reference evidence="4" key="1">
    <citation type="journal article" date="2014" name="Microb. Cell Fact.">
        <title>Exploiting Issatchenkia orientalis SD108 for succinic acid production.</title>
        <authorList>
            <person name="Xiao H."/>
            <person name="Shao Z."/>
            <person name="Jiang Y."/>
            <person name="Dole S."/>
            <person name="Zhao H."/>
        </authorList>
    </citation>
    <scope>NUCLEOTIDE SEQUENCE [LARGE SCALE GENOMIC DNA]</scope>
    <source>
        <strain evidence="4">SD108</strain>
    </source>
</reference>
<gene>
    <name evidence="3" type="ORF">BOH78_1311</name>
    <name evidence="2" type="ORF">BOH78_4749</name>
    <name evidence="1" type="ORF">JL09_g5989</name>
</gene>
<sequence>MSWQIFSNLEKIKIEFAKDPVEGTQTIWEVEVTLIIIVCMKMK</sequence>
<name>A0A099NSH1_PICKU</name>
<dbReference type="HOGENOM" id="CLU_3242277_0_0_1"/>
<dbReference type="Proteomes" id="UP000189274">
    <property type="component" value="Unassembled WGS sequence"/>
</dbReference>
<proteinExistence type="predicted"/>
<dbReference type="AlphaFoldDB" id="A0A099NSH1"/>
<organism evidence="1 4">
    <name type="scientific">Pichia kudriavzevii</name>
    <name type="common">Yeast</name>
    <name type="synonym">Issatchenkia orientalis</name>
    <dbReference type="NCBI Taxonomy" id="4909"/>
    <lineage>
        <taxon>Eukaryota</taxon>
        <taxon>Fungi</taxon>
        <taxon>Dikarya</taxon>
        <taxon>Ascomycota</taxon>
        <taxon>Saccharomycotina</taxon>
        <taxon>Pichiomycetes</taxon>
        <taxon>Pichiales</taxon>
        <taxon>Pichiaceae</taxon>
        <taxon>Pichia</taxon>
    </lineage>
</organism>
<dbReference type="EMBL" id="MQVM01000004">
    <property type="protein sequence ID" value="ONH76349.1"/>
    <property type="molecule type" value="Genomic_DNA"/>
</dbReference>
<accession>A0A099NSH1</accession>
<dbReference type="Proteomes" id="UP000029867">
    <property type="component" value="Unassembled WGS sequence"/>
</dbReference>
<comment type="caution">
    <text evidence="1">The sequence shown here is derived from an EMBL/GenBank/DDBJ whole genome shotgun (WGS) entry which is preliminary data.</text>
</comment>
<evidence type="ECO:0000313" key="4">
    <source>
        <dbReference type="Proteomes" id="UP000029867"/>
    </source>
</evidence>
<dbReference type="EMBL" id="MQVM01000043">
    <property type="protein sequence ID" value="ONH71091.1"/>
    <property type="molecule type" value="Genomic_DNA"/>
</dbReference>
<evidence type="ECO:0000313" key="1">
    <source>
        <dbReference type="EMBL" id="KGK34862.1"/>
    </source>
</evidence>
<dbReference type="EMBL" id="JQFK01001209">
    <property type="protein sequence ID" value="KGK34862.1"/>
    <property type="molecule type" value="Genomic_DNA"/>
</dbReference>
<protein>
    <submittedName>
        <fullName evidence="1">Uncharacterized protein</fullName>
    </submittedName>
</protein>
<evidence type="ECO:0000313" key="2">
    <source>
        <dbReference type="EMBL" id="ONH71091.1"/>
    </source>
</evidence>
<reference evidence="5" key="3">
    <citation type="journal article" date="2017" name="Genome Announc.">
        <title>Genome sequences of Cyberlindnera fabianii 65, Pichia kudriavzevii 129, and Saccharomyces cerevisiae 131 isolated from fermented masau fruits in Zimbabwe.</title>
        <authorList>
            <person name="van Rijswijck I.M.H."/>
            <person name="Derks M.F.L."/>
            <person name="Abee T."/>
            <person name="de Ridder D."/>
            <person name="Smid E.J."/>
        </authorList>
    </citation>
    <scope>NUCLEOTIDE SEQUENCE [LARGE SCALE GENOMIC DNA]</scope>
    <source>
        <strain evidence="5">129</strain>
    </source>
</reference>
<evidence type="ECO:0000313" key="5">
    <source>
        <dbReference type="Proteomes" id="UP000189274"/>
    </source>
</evidence>
<reference evidence="1" key="2">
    <citation type="submission" date="2014-08" db="EMBL/GenBank/DDBJ databases">
        <title>Exploiting Issatchenkia orientalis SD108 for Succinic Acid Production.</title>
        <authorList>
            <person name="Xiao H."/>
            <person name="Shao Z."/>
            <person name="Jiang Y."/>
            <person name="Dole S."/>
            <person name="Zhao H."/>
        </authorList>
    </citation>
    <scope>NUCLEOTIDE SEQUENCE [LARGE SCALE GENOMIC DNA]</scope>
    <source>
        <strain evidence="1">SD108</strain>
    </source>
</reference>